<evidence type="ECO:0000313" key="2">
    <source>
        <dbReference type="Proteomes" id="UP000799118"/>
    </source>
</evidence>
<dbReference type="AlphaFoldDB" id="A0A6A4HAA6"/>
<protein>
    <submittedName>
        <fullName evidence="1">Uncharacterized protein</fullName>
    </submittedName>
</protein>
<gene>
    <name evidence="1" type="ORF">BT96DRAFT_997862</name>
</gene>
<sequence length="252" mass="28798">MSQRNKWSTQLSRPSRTNDQLEHAFFSVTVMALRIYAETSFVEEIVFYTCLVPFIGSFIDKARREGIDEMVEIHGFSVTRINPAASSSPEPLSEWYCLWTGMHLYVFEWNQFLVPFDELVDSLRRFSSLRPANLVDVGRRPIAGPYNLVDALIPHCVSGIEAFYVEDIWVTSSNAGRFWPIQGWLNIQTSDEGRAISVTKQSILTLPVMFNEEVSFSVSGHYNKIVKVELRIRETLFTVSGRKECITTPEPS</sequence>
<keyword evidence="2" id="KW-1185">Reference proteome</keyword>
<reference evidence="1" key="1">
    <citation type="journal article" date="2019" name="Environ. Microbiol.">
        <title>Fungal ecological strategies reflected in gene transcription - a case study of two litter decomposers.</title>
        <authorList>
            <person name="Barbi F."/>
            <person name="Kohler A."/>
            <person name="Barry K."/>
            <person name="Baskaran P."/>
            <person name="Daum C."/>
            <person name="Fauchery L."/>
            <person name="Ihrmark K."/>
            <person name="Kuo A."/>
            <person name="LaButti K."/>
            <person name="Lipzen A."/>
            <person name="Morin E."/>
            <person name="Grigoriev I.V."/>
            <person name="Henrissat B."/>
            <person name="Lindahl B."/>
            <person name="Martin F."/>
        </authorList>
    </citation>
    <scope>NUCLEOTIDE SEQUENCE</scope>
    <source>
        <strain evidence="1">JB14</strain>
    </source>
</reference>
<dbReference type="Proteomes" id="UP000799118">
    <property type="component" value="Unassembled WGS sequence"/>
</dbReference>
<proteinExistence type="predicted"/>
<accession>A0A6A4HAA6</accession>
<organism evidence="1 2">
    <name type="scientific">Gymnopus androsaceus JB14</name>
    <dbReference type="NCBI Taxonomy" id="1447944"/>
    <lineage>
        <taxon>Eukaryota</taxon>
        <taxon>Fungi</taxon>
        <taxon>Dikarya</taxon>
        <taxon>Basidiomycota</taxon>
        <taxon>Agaricomycotina</taxon>
        <taxon>Agaricomycetes</taxon>
        <taxon>Agaricomycetidae</taxon>
        <taxon>Agaricales</taxon>
        <taxon>Marasmiineae</taxon>
        <taxon>Omphalotaceae</taxon>
        <taxon>Gymnopus</taxon>
    </lineage>
</organism>
<dbReference type="EMBL" id="ML769536">
    <property type="protein sequence ID" value="KAE9395172.1"/>
    <property type="molecule type" value="Genomic_DNA"/>
</dbReference>
<evidence type="ECO:0000313" key="1">
    <source>
        <dbReference type="EMBL" id="KAE9395172.1"/>
    </source>
</evidence>
<name>A0A6A4HAA6_9AGAR</name>